<reference evidence="2 3" key="1">
    <citation type="submission" date="2021-06" db="EMBL/GenBank/DDBJ databases">
        <title>Actinomycetes sequencing.</title>
        <authorList>
            <person name="Shan Q."/>
        </authorList>
    </citation>
    <scope>NUCLEOTIDE SEQUENCE [LARGE SCALE GENOMIC DNA]</scope>
    <source>
        <strain evidence="2 3">NEAU-G5</strain>
    </source>
</reference>
<dbReference type="EMBL" id="JAHKNI010000012">
    <property type="protein sequence ID" value="MBU3066000.1"/>
    <property type="molecule type" value="Genomic_DNA"/>
</dbReference>
<accession>A0ABS6B8B1</accession>
<feature type="domain" description="Spondin" evidence="1">
    <location>
        <begin position="1"/>
        <end position="74"/>
    </location>
</feature>
<comment type="caution">
    <text evidence="2">The sequence shown here is derived from an EMBL/GenBank/DDBJ whole genome shotgun (WGS) entry which is preliminary data.</text>
</comment>
<proteinExistence type="predicted"/>
<dbReference type="Proteomes" id="UP000733379">
    <property type="component" value="Unassembled WGS sequence"/>
</dbReference>
<keyword evidence="3" id="KW-1185">Reference proteome</keyword>
<gene>
    <name evidence="2" type="ORF">KO481_31345</name>
</gene>
<dbReference type="InterPro" id="IPR009465">
    <property type="entry name" value="Spondin_N"/>
</dbReference>
<evidence type="ECO:0000259" key="1">
    <source>
        <dbReference type="PROSITE" id="PS51020"/>
    </source>
</evidence>
<evidence type="ECO:0000313" key="3">
    <source>
        <dbReference type="Proteomes" id="UP000733379"/>
    </source>
</evidence>
<sequence>MAETPRWSVVQIVLRACPKHLTLVQAIGLTIAPHDGCADSGHTWLRTAIGEVVTLSILDATPCSAVYCELSREPKEITVQVRSTAENDLRFSPHQLSWHMLRSLLPPAAISQGPFDERAGGYPTVIGFTWKREDLE</sequence>
<evidence type="ECO:0000313" key="2">
    <source>
        <dbReference type="EMBL" id="MBU3066000.1"/>
    </source>
</evidence>
<organism evidence="2 3">
    <name type="scientific">Nocardia albiluteola</name>
    <dbReference type="NCBI Taxonomy" id="2842303"/>
    <lineage>
        <taxon>Bacteria</taxon>
        <taxon>Bacillati</taxon>
        <taxon>Actinomycetota</taxon>
        <taxon>Actinomycetes</taxon>
        <taxon>Mycobacteriales</taxon>
        <taxon>Nocardiaceae</taxon>
        <taxon>Nocardia</taxon>
    </lineage>
</organism>
<dbReference type="PROSITE" id="PS51020">
    <property type="entry name" value="SPONDIN"/>
    <property type="match status" value="1"/>
</dbReference>
<dbReference type="RefSeq" id="WP_215922051.1">
    <property type="nucleotide sequence ID" value="NZ_JAHKNI010000012.1"/>
</dbReference>
<name>A0ABS6B8B1_9NOCA</name>
<protein>
    <recommendedName>
        <fullName evidence="1">Spondin domain-containing protein</fullName>
    </recommendedName>
</protein>